<evidence type="ECO:0000313" key="2">
    <source>
        <dbReference type="Proteomes" id="UP000593567"/>
    </source>
</evidence>
<dbReference type="Proteomes" id="UP000593567">
    <property type="component" value="Unassembled WGS sequence"/>
</dbReference>
<evidence type="ECO:0000313" key="1">
    <source>
        <dbReference type="EMBL" id="KAF6028544.1"/>
    </source>
</evidence>
<dbReference type="AlphaFoldDB" id="A0A7J7JSA9"/>
<sequence>MRKLLVQYTLTRSRSIVFRLKEIAATDPLNAILKCCEEPFLELLTDRDKGHDWIDLELQAIATSLEVDDIMIFNKNTLKTELLVNKRQFLTEVGMVADVNIAKNIYT</sequence>
<comment type="caution">
    <text evidence="1">The sequence shown here is derived from an EMBL/GenBank/DDBJ whole genome shotgun (WGS) entry which is preliminary data.</text>
</comment>
<name>A0A7J7JSA9_BUGNE</name>
<proteinExistence type="predicted"/>
<keyword evidence="2" id="KW-1185">Reference proteome</keyword>
<dbReference type="EMBL" id="VXIV02001940">
    <property type="protein sequence ID" value="KAF6028544.1"/>
    <property type="molecule type" value="Genomic_DNA"/>
</dbReference>
<reference evidence="1" key="1">
    <citation type="submission" date="2020-06" db="EMBL/GenBank/DDBJ databases">
        <title>Draft genome of Bugula neritina, a colonial animal packing powerful symbionts and potential medicines.</title>
        <authorList>
            <person name="Rayko M."/>
        </authorList>
    </citation>
    <scope>NUCLEOTIDE SEQUENCE [LARGE SCALE GENOMIC DNA]</scope>
    <source>
        <strain evidence="1">Kwan_BN1</strain>
    </source>
</reference>
<accession>A0A7J7JSA9</accession>
<organism evidence="1 2">
    <name type="scientific">Bugula neritina</name>
    <name type="common">Brown bryozoan</name>
    <name type="synonym">Sertularia neritina</name>
    <dbReference type="NCBI Taxonomy" id="10212"/>
    <lineage>
        <taxon>Eukaryota</taxon>
        <taxon>Metazoa</taxon>
        <taxon>Spiralia</taxon>
        <taxon>Lophotrochozoa</taxon>
        <taxon>Bryozoa</taxon>
        <taxon>Gymnolaemata</taxon>
        <taxon>Cheilostomatida</taxon>
        <taxon>Flustrina</taxon>
        <taxon>Buguloidea</taxon>
        <taxon>Bugulidae</taxon>
        <taxon>Bugula</taxon>
    </lineage>
</organism>
<protein>
    <submittedName>
        <fullName evidence="1">Uncharacterized protein</fullName>
    </submittedName>
</protein>
<gene>
    <name evidence="1" type="ORF">EB796_013147</name>
</gene>